<protein>
    <submittedName>
        <fullName evidence="2">Unannotated protein</fullName>
    </submittedName>
</protein>
<dbReference type="EMBL" id="CAFBNE010000013">
    <property type="protein sequence ID" value="CAB4937313.1"/>
    <property type="molecule type" value="Genomic_DNA"/>
</dbReference>
<name>A0A6J7J1U6_9ZZZZ</name>
<dbReference type="AlphaFoldDB" id="A0A6J7J1U6"/>
<gene>
    <name evidence="2" type="ORF">UFOPK3772_00658</name>
</gene>
<proteinExistence type="predicted"/>
<evidence type="ECO:0000313" key="2">
    <source>
        <dbReference type="EMBL" id="CAB4937313.1"/>
    </source>
</evidence>
<sequence length="279" mass="30410">MSPHTIIELYAVLVGGISATGRDELARVLGGRRFVTPADVAAELSVDSTAATQRLARWARDGWLRRVRRGLYIGVPVDASNPGAWSDDALVIAARVWDPCYFTGWTAARHWALTEQVFRTTVLKSSARVREARPNLLDHDYMVVHTDPEALTWGLVSEWNDGERLQFANAARTVVDILDDPQLGGGMRHSAEVLASFLEEHDSALLIDAADRLDNGAVFKRLGYLAEQLGLDDNVLVSACLERLTSGISALDPAGPPGGQRVSRWCLRVNATIARDGAS</sequence>
<feature type="domain" description="AbiEi antitoxin N-terminal" evidence="1">
    <location>
        <begin position="28"/>
        <end position="72"/>
    </location>
</feature>
<organism evidence="2">
    <name type="scientific">freshwater metagenome</name>
    <dbReference type="NCBI Taxonomy" id="449393"/>
    <lineage>
        <taxon>unclassified sequences</taxon>
        <taxon>metagenomes</taxon>
        <taxon>ecological metagenomes</taxon>
    </lineage>
</organism>
<dbReference type="InterPro" id="IPR025159">
    <property type="entry name" value="AbiEi_N"/>
</dbReference>
<reference evidence="2" key="1">
    <citation type="submission" date="2020-05" db="EMBL/GenBank/DDBJ databases">
        <authorList>
            <person name="Chiriac C."/>
            <person name="Salcher M."/>
            <person name="Ghai R."/>
            <person name="Kavagutti S V."/>
        </authorList>
    </citation>
    <scope>NUCLEOTIDE SEQUENCE</scope>
</reference>
<dbReference type="Pfam" id="PF13338">
    <property type="entry name" value="AbiEi_4"/>
    <property type="match status" value="1"/>
</dbReference>
<accession>A0A6J7J1U6</accession>
<evidence type="ECO:0000259" key="1">
    <source>
        <dbReference type="Pfam" id="PF13338"/>
    </source>
</evidence>